<sequence length="498" mass="53355">MRFKRVFITILALLLALGMAACSSGGGGNSNGADGGSNPSGGAGGDANSGNSGDSGNAGGSGSDGAVTIIVLNEGAVGIGVGVVSDLLVEKKKGLMEDETLTPRVKEEDFNYEPGKTVNPHLFGYLYQQIINEKMKEKNIVLKTEDWGWGEPLIQKQTAGFLAKNIPDIIVGETQMPGFAQQGLLEPFPDDMADYIRENIAPAAWKPMEYDGKIYGFAAQPGVSSLFWNKRLVREAGLDPDKAPETWEEFAANLRAVTEAGKGKFYGGGVYAGPNFGGYLRFGTLLVINGGGFADDQGYPVFNSDANVETVTFLRELNGYHPPGLMVNTNEGTYFDAFKKEQIAYLIDGPWRAAESAALGIEYGMATIPLSPDGQPGNITIGAAFHAVPKDAKNKEAAFEYIRAMYSEEIQQLIADTGVRSPVLKSVAENGDYQAKHPEMYQHYLAMAGNVQGLPTFAKENSKVWQIFGDAVAKAIMTKGDVRQILDDAQKSAETAVK</sequence>
<name>A0ABN7RMU9_THEXY</name>
<reference evidence="6 7" key="1">
    <citation type="submission" date="2021-04" db="EMBL/GenBank/DDBJ databases">
        <authorList>
            <person name="Rakotoarivonina H."/>
        </authorList>
    </citation>
    <scope>NUCLEOTIDE SEQUENCE [LARGE SCALE GENOMIC DNA]</scope>
    <source>
        <strain evidence="6 7">XE</strain>
    </source>
</reference>
<evidence type="ECO:0000313" key="6">
    <source>
        <dbReference type="EMBL" id="CAG5077160.1"/>
    </source>
</evidence>
<dbReference type="InterPro" id="IPR006059">
    <property type="entry name" value="SBP"/>
</dbReference>
<evidence type="ECO:0000256" key="1">
    <source>
        <dbReference type="ARBA" id="ARBA00008520"/>
    </source>
</evidence>
<dbReference type="Proteomes" id="UP000681526">
    <property type="component" value="Unassembled WGS sequence"/>
</dbReference>
<evidence type="ECO:0000313" key="7">
    <source>
        <dbReference type="Proteomes" id="UP000681526"/>
    </source>
</evidence>
<organism evidence="6 7">
    <name type="scientific">Thermobacillus xylanilyticus</name>
    <dbReference type="NCBI Taxonomy" id="76633"/>
    <lineage>
        <taxon>Bacteria</taxon>
        <taxon>Bacillati</taxon>
        <taxon>Bacillota</taxon>
        <taxon>Bacilli</taxon>
        <taxon>Bacillales</taxon>
        <taxon>Paenibacillaceae</taxon>
        <taxon>Thermobacillus</taxon>
    </lineage>
</organism>
<dbReference type="Gene3D" id="3.40.190.10">
    <property type="entry name" value="Periplasmic binding protein-like II"/>
    <property type="match status" value="1"/>
</dbReference>
<feature type="signal peptide" evidence="5">
    <location>
        <begin position="1"/>
        <end position="23"/>
    </location>
</feature>
<dbReference type="PANTHER" id="PTHR30061:SF50">
    <property type="entry name" value="MALTOSE_MALTODEXTRIN-BINDING PERIPLASMIC PROTEIN"/>
    <property type="match status" value="1"/>
</dbReference>
<dbReference type="EMBL" id="CAJRAY010000005">
    <property type="protein sequence ID" value="CAG5077160.1"/>
    <property type="molecule type" value="Genomic_DNA"/>
</dbReference>
<protein>
    <submittedName>
        <fullName evidence="6">Extracellular solute-binding protein, family 1, Sugar ABC transporter substrate-binding protein</fullName>
    </submittedName>
</protein>
<dbReference type="PANTHER" id="PTHR30061">
    <property type="entry name" value="MALTOSE-BINDING PERIPLASMIC PROTEIN"/>
    <property type="match status" value="1"/>
</dbReference>
<gene>
    <name evidence="6" type="primary">txxe 150</name>
    <name evidence="6" type="ORF">TXXE_01225</name>
</gene>
<accession>A0ABN7RMU9</accession>
<dbReference type="Pfam" id="PF01547">
    <property type="entry name" value="SBP_bac_1"/>
    <property type="match status" value="1"/>
</dbReference>
<keyword evidence="2" id="KW-0813">Transport</keyword>
<keyword evidence="3 5" id="KW-0732">Signal</keyword>
<evidence type="ECO:0000256" key="5">
    <source>
        <dbReference type="SAM" id="SignalP"/>
    </source>
</evidence>
<comment type="caution">
    <text evidence="6">The sequence shown here is derived from an EMBL/GenBank/DDBJ whole genome shotgun (WGS) entry which is preliminary data.</text>
</comment>
<comment type="similarity">
    <text evidence="1">Belongs to the bacterial solute-binding protein 1 family.</text>
</comment>
<evidence type="ECO:0000256" key="2">
    <source>
        <dbReference type="ARBA" id="ARBA00022448"/>
    </source>
</evidence>
<evidence type="ECO:0000256" key="3">
    <source>
        <dbReference type="ARBA" id="ARBA00022729"/>
    </source>
</evidence>
<feature type="chain" id="PRO_5046649195" evidence="5">
    <location>
        <begin position="24"/>
        <end position="498"/>
    </location>
</feature>
<dbReference type="PROSITE" id="PS51257">
    <property type="entry name" value="PROKAR_LIPOPROTEIN"/>
    <property type="match status" value="1"/>
</dbReference>
<evidence type="ECO:0000256" key="4">
    <source>
        <dbReference type="SAM" id="MobiDB-lite"/>
    </source>
</evidence>
<proteinExistence type="inferred from homology"/>
<dbReference type="RefSeq" id="WP_213483139.1">
    <property type="nucleotide sequence ID" value="NZ_CAJRAY010000005.1"/>
</dbReference>
<dbReference type="SUPFAM" id="SSF53850">
    <property type="entry name" value="Periplasmic binding protein-like II"/>
    <property type="match status" value="1"/>
</dbReference>
<keyword evidence="7" id="KW-1185">Reference proteome</keyword>
<feature type="compositionally biased region" description="Gly residues" evidence="4">
    <location>
        <begin position="27"/>
        <end position="47"/>
    </location>
</feature>
<feature type="region of interest" description="Disordered" evidence="4">
    <location>
        <begin position="27"/>
        <end position="59"/>
    </location>
</feature>